<reference evidence="8" key="1">
    <citation type="journal article" date="2023" name="J. Hazard. Mater.">
        <title>Anaerobic biodegradation of pyrene and benzo[a]pyrene by a new sulfate-reducing Desulforamulus aquiferis strain DSA.</title>
        <authorList>
            <person name="Zhang Z."/>
            <person name="Sun J."/>
            <person name="Gong X."/>
            <person name="Wang C."/>
            <person name="Wang H."/>
        </authorList>
    </citation>
    <scope>NUCLEOTIDE SEQUENCE</scope>
    <source>
        <strain evidence="8">DSA</strain>
    </source>
</reference>
<feature type="domain" description="Flagellar basal-body/hook protein C-terminal" evidence="6">
    <location>
        <begin position="210"/>
        <end position="255"/>
    </location>
</feature>
<dbReference type="NCBIfam" id="TIGR03506">
    <property type="entry name" value="FlgEFG_subfam"/>
    <property type="match status" value="2"/>
</dbReference>
<evidence type="ECO:0000259" key="6">
    <source>
        <dbReference type="Pfam" id="PF06429"/>
    </source>
</evidence>
<dbReference type="InterPro" id="IPR001444">
    <property type="entry name" value="Flag_bb_rod_N"/>
</dbReference>
<keyword evidence="8" id="KW-0282">Flagellum</keyword>
<dbReference type="InterPro" id="IPR037925">
    <property type="entry name" value="FlgE/F/G-like"/>
</dbReference>
<proteinExistence type="inferred from homology"/>
<evidence type="ECO:0000259" key="5">
    <source>
        <dbReference type="Pfam" id="PF00460"/>
    </source>
</evidence>
<dbReference type="PANTHER" id="PTHR30435">
    <property type="entry name" value="FLAGELLAR PROTEIN"/>
    <property type="match status" value="1"/>
</dbReference>
<dbReference type="EMBL" id="JARPTC010000021">
    <property type="protein sequence ID" value="MDO7788387.1"/>
    <property type="molecule type" value="Genomic_DNA"/>
</dbReference>
<sequence>MIKTLSNGVSGMRAQQFKMDIIGNNIANVQTVGYKRSKANFSEVVRQAIGDQGIPAADNPRPAEGSGVQVISVHRVLNQGDLLETNRPLDLSIDGVGYFKVISSDDREYYTRDGSFNINNEGEIVTSGGYRLETDFILEEGIRSFSVDPKGVVRVIESDGTEQEVGIIELYTFPAPAALLSEGNNLFSENEFSGEAVSSEAGEEGVGFIRQGFLENSNVDLTQEMVSMIEAQRAYSLNARTIQTADQMWSQANNLRK</sequence>
<keyword evidence="9" id="KW-1185">Reference proteome</keyword>
<organism evidence="8 9">
    <name type="scientific">Desulforamulus aquiferis</name>
    <dbReference type="NCBI Taxonomy" id="1397668"/>
    <lineage>
        <taxon>Bacteria</taxon>
        <taxon>Bacillati</taxon>
        <taxon>Bacillota</taxon>
        <taxon>Clostridia</taxon>
        <taxon>Eubacteriales</taxon>
        <taxon>Peptococcaceae</taxon>
        <taxon>Desulforamulus</taxon>
    </lineage>
</organism>
<dbReference type="InterPro" id="IPR020013">
    <property type="entry name" value="Flagellar_FlgE/F/G"/>
</dbReference>
<comment type="caution">
    <text evidence="8">The sequence shown here is derived from an EMBL/GenBank/DDBJ whole genome shotgun (WGS) entry which is preliminary data.</text>
</comment>
<gene>
    <name evidence="8" type="primary">flgG</name>
    <name evidence="8" type="ORF">P6N53_14260</name>
</gene>
<dbReference type="GO" id="GO:0071978">
    <property type="term" value="P:bacterial-type flagellum-dependent swarming motility"/>
    <property type="evidence" value="ECO:0007669"/>
    <property type="project" value="TreeGrafter"/>
</dbReference>
<dbReference type="RefSeq" id="WP_304544280.1">
    <property type="nucleotide sequence ID" value="NZ_JARPTC010000021.1"/>
</dbReference>
<dbReference type="InterPro" id="IPR053967">
    <property type="entry name" value="LlgE_F_G-like_D1"/>
</dbReference>
<keyword evidence="8" id="KW-0969">Cilium</keyword>
<dbReference type="Proteomes" id="UP001172911">
    <property type="component" value="Unassembled WGS sequence"/>
</dbReference>
<dbReference type="PANTHER" id="PTHR30435:SF19">
    <property type="entry name" value="FLAGELLAR BASAL-BODY ROD PROTEIN FLGG"/>
    <property type="match status" value="1"/>
</dbReference>
<evidence type="ECO:0000313" key="9">
    <source>
        <dbReference type="Proteomes" id="UP001172911"/>
    </source>
</evidence>
<evidence type="ECO:0000256" key="4">
    <source>
        <dbReference type="RuleBase" id="RU362116"/>
    </source>
</evidence>
<dbReference type="AlphaFoldDB" id="A0AAW7ZF97"/>
<dbReference type="NCBIfam" id="TIGR02488">
    <property type="entry name" value="flgG_G_neg"/>
    <property type="match status" value="1"/>
</dbReference>
<evidence type="ECO:0000313" key="8">
    <source>
        <dbReference type="EMBL" id="MDO7788387.1"/>
    </source>
</evidence>
<reference evidence="8" key="2">
    <citation type="submission" date="2023-03" db="EMBL/GenBank/DDBJ databases">
        <authorList>
            <person name="Zhang Z."/>
        </authorList>
    </citation>
    <scope>NUCLEOTIDE SEQUENCE</scope>
    <source>
        <strain evidence="8">DSA</strain>
    </source>
</reference>
<dbReference type="SUPFAM" id="SSF117143">
    <property type="entry name" value="Flagellar hook protein flgE"/>
    <property type="match status" value="1"/>
</dbReference>
<dbReference type="Pfam" id="PF00460">
    <property type="entry name" value="Flg_bb_rod"/>
    <property type="match status" value="1"/>
</dbReference>
<comment type="subcellular location">
    <subcellularLocation>
        <location evidence="4">Bacterial flagellum basal body</location>
    </subcellularLocation>
</comment>
<dbReference type="InterPro" id="IPR012834">
    <property type="entry name" value="FlgG_G_neg"/>
</dbReference>
<dbReference type="GO" id="GO:0009426">
    <property type="term" value="C:bacterial-type flagellum basal body, distal rod"/>
    <property type="evidence" value="ECO:0007669"/>
    <property type="project" value="UniProtKB-UniRule"/>
</dbReference>
<accession>A0AAW7ZF97</accession>
<keyword evidence="8" id="KW-0966">Cell projection</keyword>
<keyword evidence="4" id="KW-0975">Bacterial flagellum</keyword>
<feature type="domain" description="Flagellar basal body rod protein N-terminal" evidence="5">
    <location>
        <begin position="6"/>
        <end position="35"/>
    </location>
</feature>
<protein>
    <recommendedName>
        <fullName evidence="2 3">Flagellar basal-body rod protein FlgG</fullName>
    </recommendedName>
</protein>
<dbReference type="InterPro" id="IPR010930">
    <property type="entry name" value="Flg_bb/hook_C_dom"/>
</dbReference>
<evidence type="ECO:0000256" key="2">
    <source>
        <dbReference type="ARBA" id="ARBA00017948"/>
    </source>
</evidence>
<feature type="domain" description="Flagellar hook protein FlgE/F/G-like D1" evidence="7">
    <location>
        <begin position="93"/>
        <end position="155"/>
    </location>
</feature>
<name>A0AAW7ZF97_9FIRM</name>
<evidence type="ECO:0000256" key="3">
    <source>
        <dbReference type="NCBIfam" id="TIGR02488"/>
    </source>
</evidence>
<dbReference type="Pfam" id="PF06429">
    <property type="entry name" value="Flg_bbr_C"/>
    <property type="match status" value="1"/>
</dbReference>
<evidence type="ECO:0000259" key="7">
    <source>
        <dbReference type="Pfam" id="PF22692"/>
    </source>
</evidence>
<dbReference type="Pfam" id="PF22692">
    <property type="entry name" value="LlgE_F_G_D1"/>
    <property type="match status" value="1"/>
</dbReference>
<evidence type="ECO:0000256" key="1">
    <source>
        <dbReference type="ARBA" id="ARBA00009677"/>
    </source>
</evidence>
<comment type="similarity">
    <text evidence="1 4">Belongs to the flagella basal body rod proteins family.</text>
</comment>